<reference evidence="3" key="1">
    <citation type="journal article" date="2015" name="Chem. Biol.">
        <title>Structure, bioactivity, and resistance mechanism of streptomonomicin, an unusual lasso Peptide from an understudied halophilic actinomycete.</title>
        <authorList>
            <person name="Metelev M."/>
            <person name="Tietz J.I."/>
            <person name="Melby J.O."/>
            <person name="Blair P.M."/>
            <person name="Zhu L."/>
            <person name="Livnat I."/>
            <person name="Severinov K."/>
            <person name="Mitchell D.A."/>
        </authorList>
    </citation>
    <scope>NUCLEOTIDE SEQUENCE [LARGE SCALE GENOMIC DNA]</scope>
    <source>
        <strain evidence="3">YIM 90003</strain>
    </source>
</reference>
<dbReference type="AlphaFoldDB" id="A0A0C2JCY9"/>
<dbReference type="InterPro" id="IPR032710">
    <property type="entry name" value="NTF2-like_dom_sf"/>
</dbReference>
<sequence length="133" mass="14613">MSVLADRAELTDLLSRHGRWLDEKRFHETRAVFTEDAAVVVGSGAVTGAESVAALAQSSHGSYALTHHLTTNPQIEVDGDRAVLSAQQIAVFCREGDAPEFVVGERYRMEAVRTRDGWRLSHVEGEPLWRVGA</sequence>
<evidence type="ECO:0000313" key="2">
    <source>
        <dbReference type="EMBL" id="KIH96815.1"/>
    </source>
</evidence>
<dbReference type="Proteomes" id="UP000031675">
    <property type="component" value="Unassembled WGS sequence"/>
</dbReference>
<evidence type="ECO:0000313" key="3">
    <source>
        <dbReference type="Proteomes" id="UP000031675"/>
    </source>
</evidence>
<dbReference type="Pfam" id="PF13577">
    <property type="entry name" value="SnoaL_4"/>
    <property type="match status" value="1"/>
</dbReference>
<name>A0A0C2JCY9_9ACTN</name>
<protein>
    <recommendedName>
        <fullName evidence="1">SnoaL-like domain-containing protein</fullName>
    </recommendedName>
</protein>
<dbReference type="Gene3D" id="3.10.450.50">
    <property type="match status" value="1"/>
</dbReference>
<organism evidence="2 3">
    <name type="scientific">Streptomonospora alba</name>
    <dbReference type="NCBI Taxonomy" id="183763"/>
    <lineage>
        <taxon>Bacteria</taxon>
        <taxon>Bacillati</taxon>
        <taxon>Actinomycetota</taxon>
        <taxon>Actinomycetes</taxon>
        <taxon>Streptosporangiales</taxon>
        <taxon>Nocardiopsidaceae</taxon>
        <taxon>Streptomonospora</taxon>
    </lineage>
</organism>
<gene>
    <name evidence="2" type="ORF">LP52_22950</name>
</gene>
<accession>A0A0C2JCY9</accession>
<keyword evidence="3" id="KW-1185">Reference proteome</keyword>
<dbReference type="EMBL" id="JROO01000048">
    <property type="protein sequence ID" value="KIH96815.1"/>
    <property type="molecule type" value="Genomic_DNA"/>
</dbReference>
<dbReference type="OrthoDB" id="981191at2"/>
<dbReference type="STRING" id="183763.LP52_22950"/>
<comment type="caution">
    <text evidence="2">The sequence shown here is derived from an EMBL/GenBank/DDBJ whole genome shotgun (WGS) entry which is preliminary data.</text>
</comment>
<dbReference type="SUPFAM" id="SSF54427">
    <property type="entry name" value="NTF2-like"/>
    <property type="match status" value="1"/>
</dbReference>
<feature type="domain" description="SnoaL-like" evidence="1">
    <location>
        <begin position="4"/>
        <end position="123"/>
    </location>
</feature>
<proteinExistence type="predicted"/>
<dbReference type="InterPro" id="IPR037401">
    <property type="entry name" value="SnoaL-like"/>
</dbReference>
<evidence type="ECO:0000259" key="1">
    <source>
        <dbReference type="Pfam" id="PF13577"/>
    </source>
</evidence>